<keyword evidence="4" id="KW-0812">Transmembrane</keyword>
<keyword evidence="8" id="KW-0407">Ion channel</keyword>
<keyword evidence="7" id="KW-0472">Membrane</keyword>
<evidence type="ECO:0000256" key="2">
    <source>
        <dbReference type="ARBA" id="ARBA00007079"/>
    </source>
</evidence>
<dbReference type="Proteomes" id="UP001374535">
    <property type="component" value="Chromosome 5"/>
</dbReference>
<protein>
    <submittedName>
        <fullName evidence="10">Uncharacterized protein</fullName>
    </submittedName>
</protein>
<evidence type="ECO:0000256" key="9">
    <source>
        <dbReference type="SAM" id="MobiDB-lite"/>
    </source>
</evidence>
<organism evidence="10 11">
    <name type="scientific">Vigna mungo</name>
    <name type="common">Black gram</name>
    <name type="synonym">Phaseolus mungo</name>
    <dbReference type="NCBI Taxonomy" id="3915"/>
    <lineage>
        <taxon>Eukaryota</taxon>
        <taxon>Viridiplantae</taxon>
        <taxon>Streptophyta</taxon>
        <taxon>Embryophyta</taxon>
        <taxon>Tracheophyta</taxon>
        <taxon>Spermatophyta</taxon>
        <taxon>Magnoliopsida</taxon>
        <taxon>eudicotyledons</taxon>
        <taxon>Gunneridae</taxon>
        <taxon>Pentapetalae</taxon>
        <taxon>rosids</taxon>
        <taxon>fabids</taxon>
        <taxon>Fabales</taxon>
        <taxon>Fabaceae</taxon>
        <taxon>Papilionoideae</taxon>
        <taxon>50 kb inversion clade</taxon>
        <taxon>NPAAA clade</taxon>
        <taxon>indigoferoid/millettioid clade</taxon>
        <taxon>Phaseoleae</taxon>
        <taxon>Vigna</taxon>
    </lineage>
</organism>
<comment type="similarity">
    <text evidence="2">Belongs to the aromatic acid exporter (TC 2.A.85) family.</text>
</comment>
<dbReference type="Pfam" id="PF11744">
    <property type="entry name" value="ALMT"/>
    <property type="match status" value="1"/>
</dbReference>
<feature type="region of interest" description="Disordered" evidence="9">
    <location>
        <begin position="118"/>
        <end position="138"/>
    </location>
</feature>
<gene>
    <name evidence="10" type="ORF">V8G54_015449</name>
</gene>
<evidence type="ECO:0000256" key="3">
    <source>
        <dbReference type="ARBA" id="ARBA00022448"/>
    </source>
</evidence>
<keyword evidence="3" id="KW-0813">Transport</keyword>
<dbReference type="AlphaFoldDB" id="A0AAQ3NIJ5"/>
<feature type="compositionally biased region" description="Basic and acidic residues" evidence="9">
    <location>
        <begin position="122"/>
        <end position="138"/>
    </location>
</feature>
<comment type="subcellular location">
    <subcellularLocation>
        <location evidence="1">Membrane</location>
        <topology evidence="1">Multi-pass membrane protein</topology>
    </subcellularLocation>
</comment>
<feature type="compositionally biased region" description="Polar residues" evidence="9">
    <location>
        <begin position="549"/>
        <end position="561"/>
    </location>
</feature>
<feature type="region of interest" description="Disordered" evidence="9">
    <location>
        <begin position="408"/>
        <end position="561"/>
    </location>
</feature>
<evidence type="ECO:0000256" key="5">
    <source>
        <dbReference type="ARBA" id="ARBA00022989"/>
    </source>
</evidence>
<keyword evidence="6" id="KW-0406">Ion transport</keyword>
<sequence>MERRVSDNIVRWCIPKVKRPALQGPITVPIVIGLEAQHQNKRFPVKRPALQGPITVPIVIGLEAQHQNKRFPGTSPLRSRLEDHRTVEINIEHAVEVSPSVPKIYTETFWRPPWGRMANPNGDHEEHGGTTKHQKDDNKQRRAFGLNITTPYQHQEISLKRRLHNMSYHLYKEFHQQDKGNTRINQDSCKNTEHDAEGGALSRPLLYLFNADDRILHTNHLAYLELTINQRPNGLAYISNLQIIKAVKFQPTGLNYIFNIISLVEAVTKAIAKAITKAVKSQPTGLNISLILYLLQITKAIAKAVISQPTGLNIAKEVKSQPTEAVAKAVQSQPTSLNISLTVASQPTGLNYISNIIFLAEAVTKAITKAVASQPTGLSYIFQIIKTGLDSKAGLKKRFPSAQRFQRGISDRAPCPPDRHFSDTTSHRATSPPLFGHNVPPGDKPATFRTQRPTGRQARHFSDTTSHRATSPPLFGHNVPPGDKPATFRDTTSHRATSPALSGHNVPPGDKPGTFRTQRPTGRQARHSQDTQSDRHNNAAKIHRAPTKLSPSVRQEANPSLSLGLGGDDVRWCIPKVKRPALQGPITVPIVIGLEAQHQNKRFPGTSPLRSRLEDHRTVEINIEHAVEVQKKQTERQKATSSSIGTFDDEPAYMRCQSTLDLGSNFVTLIRVSMVTQYVKVGAVLRHCAYEIMALHNIAHGKIQVPYKWRVGLESEVEEASKEAAEVVRILGRDISRMQWSLKDSHIKRLQNCVKRLQSCMCLQYSYMLASTFDNPIKTSANISHMFYHLPYQREMMVEEVECYNEITGKQLRRLYSWPPREADAFEEDSQNNVKSRALESAAMLSFTNFASSVMEFVARVEHLVEAVNQLSKMAKFKSALLS</sequence>
<dbReference type="GO" id="GO:0034220">
    <property type="term" value="P:monoatomic ion transmembrane transport"/>
    <property type="evidence" value="ECO:0007669"/>
    <property type="project" value="UniProtKB-KW"/>
</dbReference>
<dbReference type="GO" id="GO:0015743">
    <property type="term" value="P:malate transport"/>
    <property type="evidence" value="ECO:0007669"/>
    <property type="project" value="InterPro"/>
</dbReference>
<dbReference type="EMBL" id="CP144696">
    <property type="protein sequence ID" value="WVZ10919.1"/>
    <property type="molecule type" value="Genomic_DNA"/>
</dbReference>
<evidence type="ECO:0000256" key="1">
    <source>
        <dbReference type="ARBA" id="ARBA00004141"/>
    </source>
</evidence>
<proteinExistence type="inferred from homology"/>
<keyword evidence="11" id="KW-1185">Reference proteome</keyword>
<evidence type="ECO:0000256" key="8">
    <source>
        <dbReference type="ARBA" id="ARBA00023303"/>
    </source>
</evidence>
<dbReference type="InterPro" id="IPR020966">
    <property type="entry name" value="ALMT"/>
</dbReference>
<feature type="compositionally biased region" description="Basic and acidic residues" evidence="9">
    <location>
        <begin position="527"/>
        <end position="537"/>
    </location>
</feature>
<evidence type="ECO:0000256" key="4">
    <source>
        <dbReference type="ARBA" id="ARBA00022692"/>
    </source>
</evidence>
<evidence type="ECO:0000256" key="7">
    <source>
        <dbReference type="ARBA" id="ARBA00023136"/>
    </source>
</evidence>
<feature type="compositionally biased region" description="Basic and acidic residues" evidence="9">
    <location>
        <begin position="417"/>
        <end position="426"/>
    </location>
</feature>
<dbReference type="PANTHER" id="PTHR31086">
    <property type="entry name" value="ALUMINUM-ACTIVATED MALATE TRANSPORTER 10"/>
    <property type="match status" value="1"/>
</dbReference>
<evidence type="ECO:0000256" key="6">
    <source>
        <dbReference type="ARBA" id="ARBA00023065"/>
    </source>
</evidence>
<dbReference type="GO" id="GO:0016020">
    <property type="term" value="C:membrane"/>
    <property type="evidence" value="ECO:0007669"/>
    <property type="project" value="UniProtKB-SubCell"/>
</dbReference>
<name>A0AAQ3NIJ5_VIGMU</name>
<accession>A0AAQ3NIJ5</accession>
<keyword evidence="5" id="KW-1133">Transmembrane helix</keyword>
<evidence type="ECO:0000313" key="10">
    <source>
        <dbReference type="EMBL" id="WVZ10919.1"/>
    </source>
</evidence>
<reference evidence="10 11" key="1">
    <citation type="journal article" date="2023" name="Life. Sci Alliance">
        <title>Evolutionary insights into 3D genome organization and epigenetic landscape of Vigna mungo.</title>
        <authorList>
            <person name="Junaid A."/>
            <person name="Singh B."/>
            <person name="Bhatia S."/>
        </authorList>
    </citation>
    <scope>NUCLEOTIDE SEQUENCE [LARGE SCALE GENOMIC DNA]</scope>
    <source>
        <strain evidence="10">Urdbean</strain>
    </source>
</reference>
<evidence type="ECO:0000313" key="11">
    <source>
        <dbReference type="Proteomes" id="UP001374535"/>
    </source>
</evidence>